<evidence type="ECO:0000256" key="7">
    <source>
        <dbReference type="RuleBase" id="RU003792"/>
    </source>
</evidence>
<dbReference type="InterPro" id="IPR020095">
    <property type="entry name" value="PsdUridine_synth_TruA_C"/>
</dbReference>
<evidence type="ECO:0000256" key="1">
    <source>
        <dbReference type="ARBA" id="ARBA00009375"/>
    </source>
</evidence>
<protein>
    <recommendedName>
        <fullName evidence="4">tRNA pseudouridine synthase A</fullName>
        <ecNumber evidence="4">5.4.99.12</ecNumber>
    </recommendedName>
    <alternativeName>
        <fullName evidence="4">tRNA pseudouridine(38-40) synthase</fullName>
    </alternativeName>
    <alternativeName>
        <fullName evidence="4">tRNA pseudouridylate synthase I</fullName>
    </alternativeName>
    <alternativeName>
        <fullName evidence="4">tRNA-uridine isomerase I</fullName>
    </alternativeName>
</protein>
<keyword evidence="3 4" id="KW-0413">Isomerase</keyword>
<sequence>MPRYLIELAYDGTQYRGWQKQPDTRTVQGEVEQALQTVIQEDIRLYGSGRTDAGVHALHQCAHFDTFIPVEEDWLVNRLGRILDDDLYIHAIREVPEHFHARFDAGWREYRYQLLLRPDPFKRLYAWYPGDGMAWEAMGECLHMLQGEMDFAGFSRKTPDLPHTRCTVFKAEMTSGSDSVVVIRLQANRFLRSMVRSLVGGLVTVGIGKKNIDWFRIHLKEGREIDNIALAPARGLFLQKVFYPDSVLDLT</sequence>
<dbReference type="PANTHER" id="PTHR11142">
    <property type="entry name" value="PSEUDOURIDYLATE SYNTHASE"/>
    <property type="match status" value="1"/>
</dbReference>
<feature type="domain" description="Pseudouridine synthase I TruA alpha/beta" evidence="8">
    <location>
        <begin position="9"/>
        <end position="104"/>
    </location>
</feature>
<dbReference type="Gene3D" id="3.30.70.580">
    <property type="entry name" value="Pseudouridine synthase I, catalytic domain, N-terminal subdomain"/>
    <property type="match status" value="1"/>
</dbReference>
<dbReference type="GO" id="GO:0031119">
    <property type="term" value="P:tRNA pseudouridine synthesis"/>
    <property type="evidence" value="ECO:0007669"/>
    <property type="project" value="UniProtKB-UniRule"/>
</dbReference>
<dbReference type="InterPro" id="IPR020097">
    <property type="entry name" value="PsdUridine_synth_TruA_a/b_dom"/>
</dbReference>
<evidence type="ECO:0000259" key="8">
    <source>
        <dbReference type="Pfam" id="PF01416"/>
    </source>
</evidence>
<dbReference type="PIRSF" id="PIRSF001430">
    <property type="entry name" value="tRNA_psdUrid_synth"/>
    <property type="match status" value="1"/>
</dbReference>
<comment type="caution">
    <text evidence="9">The sequence shown here is derived from an EMBL/GenBank/DDBJ whole genome shotgun (WGS) entry which is preliminary data.</text>
</comment>
<dbReference type="InterPro" id="IPR020094">
    <property type="entry name" value="TruA/RsuA/RluB/E/F_N"/>
</dbReference>
<dbReference type="Proteomes" id="UP000673975">
    <property type="component" value="Unassembled WGS sequence"/>
</dbReference>
<dbReference type="GO" id="GO:0003723">
    <property type="term" value="F:RNA binding"/>
    <property type="evidence" value="ECO:0007669"/>
    <property type="project" value="InterPro"/>
</dbReference>
<evidence type="ECO:0000256" key="4">
    <source>
        <dbReference type="HAMAP-Rule" id="MF_00171"/>
    </source>
</evidence>
<dbReference type="EC" id="5.4.99.12" evidence="4"/>
<dbReference type="Gene3D" id="3.30.70.660">
    <property type="entry name" value="Pseudouridine synthase I, catalytic domain, C-terminal subdomain"/>
    <property type="match status" value="1"/>
</dbReference>
<dbReference type="GO" id="GO:0160147">
    <property type="term" value="F:tRNA pseudouridine(38-40) synthase activity"/>
    <property type="evidence" value="ECO:0007669"/>
    <property type="project" value="UniProtKB-EC"/>
</dbReference>
<feature type="binding site" evidence="4 6">
    <location>
        <position position="110"/>
    </location>
    <ligand>
        <name>substrate</name>
    </ligand>
</feature>
<dbReference type="PANTHER" id="PTHR11142:SF0">
    <property type="entry name" value="TRNA PSEUDOURIDINE SYNTHASE-LIKE 1"/>
    <property type="match status" value="1"/>
</dbReference>
<evidence type="ECO:0000256" key="3">
    <source>
        <dbReference type="ARBA" id="ARBA00023235"/>
    </source>
</evidence>
<dbReference type="HAMAP" id="MF_00171">
    <property type="entry name" value="TruA"/>
    <property type="match status" value="1"/>
</dbReference>
<keyword evidence="10" id="KW-1185">Reference proteome</keyword>
<comment type="caution">
    <text evidence="4">Lacks conserved residue(s) required for the propagation of feature annotation.</text>
</comment>
<dbReference type="InterPro" id="IPR001406">
    <property type="entry name" value="PsdUridine_synth_TruA"/>
</dbReference>
<keyword evidence="2 4" id="KW-0819">tRNA processing</keyword>
<dbReference type="AlphaFoldDB" id="A0A8J7S625"/>
<dbReference type="Pfam" id="PF01416">
    <property type="entry name" value="PseudoU_synth_1"/>
    <property type="match status" value="2"/>
</dbReference>
<dbReference type="InterPro" id="IPR020103">
    <property type="entry name" value="PsdUridine_synth_cat_dom_sf"/>
</dbReference>
<evidence type="ECO:0000313" key="10">
    <source>
        <dbReference type="Proteomes" id="UP000673975"/>
    </source>
</evidence>
<evidence type="ECO:0000256" key="2">
    <source>
        <dbReference type="ARBA" id="ARBA00022694"/>
    </source>
</evidence>
<name>A0A8J7S625_9BACT</name>
<dbReference type="CDD" id="cd02570">
    <property type="entry name" value="PseudoU_synth_EcTruA"/>
    <property type="match status" value="1"/>
</dbReference>
<dbReference type="FunFam" id="3.30.70.580:FF:000001">
    <property type="entry name" value="tRNA pseudouridine synthase A"/>
    <property type="match status" value="1"/>
</dbReference>
<feature type="domain" description="Pseudouridine synthase I TruA alpha/beta" evidence="8">
    <location>
        <begin position="144"/>
        <end position="244"/>
    </location>
</feature>
<dbReference type="NCBIfam" id="TIGR00071">
    <property type="entry name" value="hisT_truA"/>
    <property type="match status" value="1"/>
</dbReference>
<organism evidence="9 10">
    <name type="scientific">Natronogracilivirga saccharolytica</name>
    <dbReference type="NCBI Taxonomy" id="2812953"/>
    <lineage>
        <taxon>Bacteria</taxon>
        <taxon>Pseudomonadati</taxon>
        <taxon>Balneolota</taxon>
        <taxon>Balneolia</taxon>
        <taxon>Balneolales</taxon>
        <taxon>Cyclonatronaceae</taxon>
        <taxon>Natronogracilivirga</taxon>
    </lineage>
</organism>
<dbReference type="SUPFAM" id="SSF55120">
    <property type="entry name" value="Pseudouridine synthase"/>
    <property type="match status" value="1"/>
</dbReference>
<gene>
    <name evidence="4 9" type="primary">truA</name>
    <name evidence="9" type="ORF">NATSA_08130</name>
</gene>
<proteinExistence type="inferred from homology"/>
<dbReference type="EMBL" id="JAFIDN010000005">
    <property type="protein sequence ID" value="MBP3192628.1"/>
    <property type="molecule type" value="Genomic_DNA"/>
</dbReference>
<comment type="subunit">
    <text evidence="4">Homodimer.</text>
</comment>
<comment type="function">
    <text evidence="4">Formation of pseudouridine at positions 38, 39 and 40 in the anticodon stem and loop of transfer RNAs.</text>
</comment>
<feature type="active site" description="Nucleophile" evidence="4 5">
    <location>
        <position position="52"/>
    </location>
</feature>
<evidence type="ECO:0000256" key="6">
    <source>
        <dbReference type="PIRSR" id="PIRSR001430-2"/>
    </source>
</evidence>
<accession>A0A8J7S625</accession>
<reference evidence="9" key="1">
    <citation type="submission" date="2021-02" db="EMBL/GenBank/DDBJ databases">
        <title>Natronogracilivirga saccharolytica gen. nov. sp. nov. a new anaerobic, haloalkiliphilic carbohydrate-fermenting bacterium from soda lake and proposing of Cyclonatronumiaceae fam. nov. in the phylum Balneolaeota.</title>
        <authorList>
            <person name="Zhilina T.N."/>
            <person name="Sorokin D.Y."/>
            <person name="Zavarzina D.G."/>
            <person name="Toshchakov S.V."/>
            <person name="Kublanov I.V."/>
        </authorList>
    </citation>
    <scope>NUCLEOTIDE SEQUENCE</scope>
    <source>
        <strain evidence="9">Z-1702</strain>
    </source>
</reference>
<comment type="catalytic activity">
    <reaction evidence="4 7">
        <text>uridine(38/39/40) in tRNA = pseudouridine(38/39/40) in tRNA</text>
        <dbReference type="Rhea" id="RHEA:22376"/>
        <dbReference type="Rhea" id="RHEA-COMP:10085"/>
        <dbReference type="Rhea" id="RHEA-COMP:10087"/>
        <dbReference type="ChEBI" id="CHEBI:65314"/>
        <dbReference type="ChEBI" id="CHEBI:65315"/>
        <dbReference type="EC" id="5.4.99.12"/>
    </reaction>
</comment>
<comment type="similarity">
    <text evidence="1 4 7">Belongs to the tRNA pseudouridine synthase TruA family.</text>
</comment>
<dbReference type="RefSeq" id="WP_210511526.1">
    <property type="nucleotide sequence ID" value="NZ_JAFIDN010000005.1"/>
</dbReference>
<evidence type="ECO:0000256" key="5">
    <source>
        <dbReference type="PIRSR" id="PIRSR001430-1"/>
    </source>
</evidence>
<evidence type="ECO:0000313" key="9">
    <source>
        <dbReference type="EMBL" id="MBP3192628.1"/>
    </source>
</evidence>